<accession>A0A2G8TBG7</accession>
<dbReference type="EMBL" id="PDOC01000014">
    <property type="protein sequence ID" value="PIL43381.1"/>
    <property type="molecule type" value="Genomic_DNA"/>
</dbReference>
<feature type="region of interest" description="Disordered" evidence="1">
    <location>
        <begin position="392"/>
        <end position="414"/>
    </location>
</feature>
<keyword evidence="3" id="KW-0966">Cell projection</keyword>
<evidence type="ECO:0000256" key="1">
    <source>
        <dbReference type="SAM" id="MobiDB-lite"/>
    </source>
</evidence>
<evidence type="ECO:0000313" key="3">
    <source>
        <dbReference type="EMBL" id="PIL43381.1"/>
    </source>
</evidence>
<keyword evidence="3" id="KW-0282">Flagellum</keyword>
<dbReference type="Pfam" id="PF02120">
    <property type="entry name" value="Flg_hook"/>
    <property type="match status" value="1"/>
</dbReference>
<evidence type="ECO:0000313" key="4">
    <source>
        <dbReference type="Proteomes" id="UP000230390"/>
    </source>
</evidence>
<feature type="domain" description="Flagellar hook-length control protein-like C-terminal" evidence="2">
    <location>
        <begin position="336"/>
        <end position="411"/>
    </location>
</feature>
<dbReference type="AlphaFoldDB" id="A0A2G8TBG7"/>
<reference evidence="3 4" key="1">
    <citation type="submission" date="2017-10" db="EMBL/GenBank/DDBJ databases">
        <title>Massilia psychrophilum sp. nov., a novel purple-pigmented bacterium isolated from Tianshan glacier, Xinjiang Municipality, China.</title>
        <authorList>
            <person name="Wang H."/>
        </authorList>
    </citation>
    <scope>NUCLEOTIDE SEQUENCE [LARGE SCALE GENOMIC DNA]</scope>
    <source>
        <strain evidence="3 4">JCM 30074</strain>
    </source>
</reference>
<dbReference type="InterPro" id="IPR021136">
    <property type="entry name" value="Flagellar_hook_control-like_C"/>
</dbReference>
<dbReference type="InterPro" id="IPR038610">
    <property type="entry name" value="FliK-like_C_sf"/>
</dbReference>
<feature type="region of interest" description="Disordered" evidence="1">
    <location>
        <begin position="315"/>
        <end position="340"/>
    </location>
</feature>
<name>A0A2G8TBG7_9BURK</name>
<dbReference type="Gene3D" id="3.30.750.140">
    <property type="match status" value="1"/>
</dbReference>
<keyword evidence="3" id="KW-0969">Cilium</keyword>
<keyword evidence="4" id="KW-1185">Reference proteome</keyword>
<dbReference type="OrthoDB" id="5296742at2"/>
<dbReference type="RefSeq" id="WP_099791144.1">
    <property type="nucleotide sequence ID" value="NZ_JBHLYV010000096.1"/>
</dbReference>
<dbReference type="Proteomes" id="UP000230390">
    <property type="component" value="Unassembled WGS sequence"/>
</dbReference>
<sequence length="414" mass="42151">MSPADSIHLAPVGRVTAATAVEAVADARQQEFQRSLAGQLGKSMPAEVLARLTDGSFLVRVAGTPARMMLPANAQPGAEVPLTLVSISPRPTFQVTNAPQSAPFQAFADNLPDQPSLYGANGNAAGSAAGSAAGTARAGAMQRAAGLFSDAPPAGQLADSDSSSTRSTISEAARVITTVLGAAGRAPNPQTTIVAPLPLMAAPSADPVKLAAVLKDAIGASGLFYESHVAEWSAGKRDLTELQREPQMQRAAARQEAGPAAPAPASAAAAAASAAFAPGGAIPADPATAQFINLQLASHEQGRVAWQGQLWPGQDMSWQISRDPPERGERQASGGEAPEAPWRSALRLRFAALGEIGATVVLAGDQLHIQLQPGSDAIGNLLRARAGELQRSLEASGNPPASLTVGAAREPGNV</sequence>
<protein>
    <submittedName>
        <fullName evidence="3">Flagellar hook-length control protein FliK</fullName>
    </submittedName>
</protein>
<organism evidence="3 4">
    <name type="scientific">Massilia eurypsychrophila</name>
    <dbReference type="NCBI Taxonomy" id="1485217"/>
    <lineage>
        <taxon>Bacteria</taxon>
        <taxon>Pseudomonadati</taxon>
        <taxon>Pseudomonadota</taxon>
        <taxon>Betaproteobacteria</taxon>
        <taxon>Burkholderiales</taxon>
        <taxon>Oxalobacteraceae</taxon>
        <taxon>Telluria group</taxon>
        <taxon>Massilia</taxon>
    </lineage>
</organism>
<gene>
    <name evidence="3" type="ORF">CR105_19170</name>
</gene>
<evidence type="ECO:0000259" key="2">
    <source>
        <dbReference type="Pfam" id="PF02120"/>
    </source>
</evidence>
<proteinExistence type="predicted"/>
<comment type="caution">
    <text evidence="3">The sequence shown here is derived from an EMBL/GenBank/DDBJ whole genome shotgun (WGS) entry which is preliminary data.</text>
</comment>